<accession>A0ACC0U9N1</accession>
<dbReference type="EMBL" id="JAGFNK010000094">
    <property type="protein sequence ID" value="KAI9508346.1"/>
    <property type="molecule type" value="Genomic_DNA"/>
</dbReference>
<proteinExistence type="predicted"/>
<organism evidence="1 2">
    <name type="scientific">Russula earlei</name>
    <dbReference type="NCBI Taxonomy" id="71964"/>
    <lineage>
        <taxon>Eukaryota</taxon>
        <taxon>Fungi</taxon>
        <taxon>Dikarya</taxon>
        <taxon>Basidiomycota</taxon>
        <taxon>Agaricomycotina</taxon>
        <taxon>Agaricomycetes</taxon>
        <taxon>Russulales</taxon>
        <taxon>Russulaceae</taxon>
        <taxon>Russula</taxon>
    </lineage>
</organism>
<reference evidence="1" key="1">
    <citation type="submission" date="2021-03" db="EMBL/GenBank/DDBJ databases">
        <title>Evolutionary priming and transition to the ectomycorrhizal habit in an iconic lineage of mushroom-forming fungi: is preadaptation a requirement?</title>
        <authorList>
            <consortium name="DOE Joint Genome Institute"/>
            <person name="Looney B.P."/>
            <person name="Miyauchi S."/>
            <person name="Morin E."/>
            <person name="Drula E."/>
            <person name="Courty P.E."/>
            <person name="Chicoki N."/>
            <person name="Fauchery L."/>
            <person name="Kohler A."/>
            <person name="Kuo A."/>
            <person name="LaButti K."/>
            <person name="Pangilinan J."/>
            <person name="Lipzen A."/>
            <person name="Riley R."/>
            <person name="Andreopoulos W."/>
            <person name="He G."/>
            <person name="Johnson J."/>
            <person name="Barry K.W."/>
            <person name="Grigoriev I.V."/>
            <person name="Nagy L."/>
            <person name="Hibbett D."/>
            <person name="Henrissat B."/>
            <person name="Matheny P.B."/>
            <person name="Labbe J."/>
            <person name="Martin A.F."/>
        </authorList>
    </citation>
    <scope>NUCLEOTIDE SEQUENCE</scope>
    <source>
        <strain evidence="1">BPL698</strain>
    </source>
</reference>
<keyword evidence="2" id="KW-1185">Reference proteome</keyword>
<feature type="non-terminal residue" evidence="1">
    <location>
        <position position="96"/>
    </location>
</feature>
<dbReference type="Proteomes" id="UP001207468">
    <property type="component" value="Unassembled WGS sequence"/>
</dbReference>
<name>A0ACC0U9N1_9AGAM</name>
<comment type="caution">
    <text evidence="1">The sequence shown here is derived from an EMBL/GenBank/DDBJ whole genome shotgun (WGS) entry which is preliminary data.</text>
</comment>
<gene>
    <name evidence="1" type="ORF">F5148DRAFT_1197083</name>
</gene>
<sequence length="96" mass="11178">MHTPFIFAMFCLAGGIIPSLARPATNDRGMSHEEAFKEWNKLWDEYKTKENELIKTQLWISSHALGKGRDHLNRLQSQMGEIRRQYGLGNQIDKKF</sequence>
<protein>
    <submittedName>
        <fullName evidence="1">Uncharacterized protein</fullName>
    </submittedName>
</protein>
<evidence type="ECO:0000313" key="1">
    <source>
        <dbReference type="EMBL" id="KAI9508346.1"/>
    </source>
</evidence>
<evidence type="ECO:0000313" key="2">
    <source>
        <dbReference type="Proteomes" id="UP001207468"/>
    </source>
</evidence>